<dbReference type="OrthoDB" id="394310at2"/>
<reference evidence="3 4" key="1">
    <citation type="journal article" date="2014" name="Genome Biol. Evol.">
        <title>Molecular evolution of the substrate utilization strategies and putative virulence factors in mosquito-associated Spiroplasma species.</title>
        <authorList>
            <person name="Chang T.H."/>
            <person name="Lo W.S."/>
            <person name="Ku C."/>
            <person name="Chen L.L."/>
            <person name="Kuo C.H."/>
        </authorList>
    </citation>
    <scope>NUCLEOTIDE SEQUENCE [LARGE SCALE GENOMIC DNA]</scope>
    <source>
        <strain evidence="3">Ar-1343</strain>
    </source>
</reference>
<dbReference type="Proteomes" id="UP000019265">
    <property type="component" value="Chromosome"/>
</dbReference>
<feature type="transmembrane region" description="Helical" evidence="1">
    <location>
        <begin position="60"/>
        <end position="81"/>
    </location>
</feature>
<dbReference type="KEGG" id="ssab:SSABA_v1c08790"/>
<keyword evidence="1" id="KW-0472">Membrane</keyword>
<evidence type="ECO:0000313" key="4">
    <source>
        <dbReference type="Proteomes" id="UP000019265"/>
    </source>
</evidence>
<dbReference type="InterPro" id="IPR000326">
    <property type="entry name" value="PAP2/HPO"/>
</dbReference>
<keyword evidence="1" id="KW-1133">Transmembrane helix</keyword>
<evidence type="ECO:0000259" key="2">
    <source>
        <dbReference type="Pfam" id="PF01569"/>
    </source>
</evidence>
<gene>
    <name evidence="3" type="ORF">SSABA_v1c08790</name>
</gene>
<feature type="transmembrane region" description="Helical" evidence="1">
    <location>
        <begin position="93"/>
        <end position="111"/>
    </location>
</feature>
<feature type="transmembrane region" description="Helical" evidence="1">
    <location>
        <begin position="140"/>
        <end position="162"/>
    </location>
</feature>
<keyword evidence="1" id="KW-0812">Transmembrane</keyword>
<sequence>MTNKIYKKWYILTTLAIAGFLFVGFIATSFGNIDRWFADVMGEGMQINFVKFWVVFYNEMGFTSLFLVMSISFLIVIEAFYLRFQGKKSVYNTIYLCYFVVIIFFLTYNLIRLVGVFNENTGWGPGIDVEYLTNNTFKSAARISIFIIETMILIFWILFLRLKLSKSRVLIENRVWITAISALVFGIISFLILTLILKQTFGRPYYLNVEFEKYIGKVELDDSGWAIDIELTPEVQKLEVDYPNIKEQILQSYNTGGYWTQADRYYKWYEINGNWYQNIKFWPGSKWFTWILPFDPNYTKPLCWDNRDFPSGHTISGFTGIYYVLFADSIVKNQKNKRWITITLFAIWLVNELSMINLLVVARTHYVSDTWFSFVFCTIALIWSLSVTNKLATKIVLKIRNKSLKENNFCILNNRIYIYYQNDNKILISKFGTKKSEKKIKKYLNETQVNEIIHS</sequence>
<proteinExistence type="predicted"/>
<dbReference type="STRING" id="1276257.SSABA_v1c08790"/>
<keyword evidence="4" id="KW-1185">Reference proteome</keyword>
<dbReference type="AlphaFoldDB" id="W6AAT9"/>
<feature type="transmembrane region" description="Helical" evidence="1">
    <location>
        <begin position="371"/>
        <end position="392"/>
    </location>
</feature>
<evidence type="ECO:0000313" key="3">
    <source>
        <dbReference type="EMBL" id="AHI54278.1"/>
    </source>
</evidence>
<feature type="transmembrane region" description="Helical" evidence="1">
    <location>
        <begin position="9"/>
        <end position="31"/>
    </location>
</feature>
<protein>
    <recommendedName>
        <fullName evidence="2">Phosphatidic acid phosphatase type 2/haloperoxidase domain-containing protein</fullName>
    </recommendedName>
</protein>
<dbReference type="Pfam" id="PF01569">
    <property type="entry name" value="PAP2"/>
    <property type="match status" value="1"/>
</dbReference>
<organism evidence="3 4">
    <name type="scientific">Spiroplasma sabaudiense Ar-1343</name>
    <dbReference type="NCBI Taxonomy" id="1276257"/>
    <lineage>
        <taxon>Bacteria</taxon>
        <taxon>Bacillati</taxon>
        <taxon>Mycoplasmatota</taxon>
        <taxon>Mollicutes</taxon>
        <taxon>Entomoplasmatales</taxon>
        <taxon>Spiroplasmataceae</taxon>
        <taxon>Spiroplasma</taxon>
    </lineage>
</organism>
<feature type="transmembrane region" description="Helical" evidence="1">
    <location>
        <begin position="309"/>
        <end position="327"/>
    </location>
</feature>
<dbReference type="Gene3D" id="1.20.144.10">
    <property type="entry name" value="Phosphatidic acid phosphatase type 2/haloperoxidase"/>
    <property type="match status" value="1"/>
</dbReference>
<evidence type="ECO:0000256" key="1">
    <source>
        <dbReference type="SAM" id="Phobius"/>
    </source>
</evidence>
<name>W6AAT9_9MOLU</name>
<dbReference type="InterPro" id="IPR036938">
    <property type="entry name" value="PAP2/HPO_sf"/>
</dbReference>
<dbReference type="SUPFAM" id="SSF48317">
    <property type="entry name" value="Acid phosphatase/Vanadium-dependent haloperoxidase"/>
    <property type="match status" value="1"/>
</dbReference>
<dbReference type="EMBL" id="CP006934">
    <property type="protein sequence ID" value="AHI54278.1"/>
    <property type="molecule type" value="Genomic_DNA"/>
</dbReference>
<dbReference type="PATRIC" id="fig|1276257.3.peg.892"/>
<accession>W6AAT9</accession>
<feature type="domain" description="Phosphatidic acid phosphatase type 2/haloperoxidase" evidence="2">
    <location>
        <begin position="293"/>
        <end position="390"/>
    </location>
</feature>
<feature type="transmembrane region" description="Helical" evidence="1">
    <location>
        <begin position="174"/>
        <end position="197"/>
    </location>
</feature>
<feature type="transmembrane region" description="Helical" evidence="1">
    <location>
        <begin position="339"/>
        <end position="359"/>
    </location>
</feature>
<dbReference type="RefSeq" id="WP_025251414.1">
    <property type="nucleotide sequence ID" value="NZ_CP006934.1"/>
</dbReference>
<dbReference type="HOGENOM" id="CLU_601168_0_0_14"/>